<dbReference type="AlphaFoldDB" id="A0A812WIX3"/>
<keyword evidence="1" id="KW-0677">Repeat</keyword>
<gene>
    <name evidence="3" type="ORF">SPIL2461_LOCUS18640</name>
</gene>
<accession>A0A812WIX3</accession>
<evidence type="ECO:0000256" key="2">
    <source>
        <dbReference type="PROSITE-ProRule" id="PRU00708"/>
    </source>
</evidence>
<feature type="repeat" description="PPR" evidence="2">
    <location>
        <begin position="17"/>
        <end position="51"/>
    </location>
</feature>
<evidence type="ECO:0000256" key="1">
    <source>
        <dbReference type="ARBA" id="ARBA00022737"/>
    </source>
</evidence>
<organism evidence="3 4">
    <name type="scientific">Symbiodinium pilosum</name>
    <name type="common">Dinoflagellate</name>
    <dbReference type="NCBI Taxonomy" id="2952"/>
    <lineage>
        <taxon>Eukaryota</taxon>
        <taxon>Sar</taxon>
        <taxon>Alveolata</taxon>
        <taxon>Dinophyceae</taxon>
        <taxon>Suessiales</taxon>
        <taxon>Symbiodiniaceae</taxon>
        <taxon>Symbiodinium</taxon>
    </lineage>
</organism>
<sequence>MARALLAEMRSVLVEPNGHTYLALIDVYKTARDPDGAKHAWRHMREAGVRPVSPAVSSVMSVLAKKGDLSAAEELLQEARGLGLNPTTIWYNCLLDAAHIAGDADAAFRILSDMKAARATPDVISYNCALGALEAARRPASDRARLLQEMKSDGVAPNSLFLERHVCYALGLQFEQSTVTGADELRAKVQDLPAEVRQEALDAIYESSGSNVVQTKLVGALRNALERFSEPSRADVLPDKTETNVQSGDWVKVLGADSAMHPADATAFAMDMRCAFPYLRVIRLVPR</sequence>
<dbReference type="InterPro" id="IPR011990">
    <property type="entry name" value="TPR-like_helical_dom_sf"/>
</dbReference>
<dbReference type="PANTHER" id="PTHR47447:SF17">
    <property type="entry name" value="OS12G0638900 PROTEIN"/>
    <property type="match status" value="1"/>
</dbReference>
<dbReference type="PANTHER" id="PTHR47447">
    <property type="entry name" value="OS03G0856100 PROTEIN"/>
    <property type="match status" value="1"/>
</dbReference>
<evidence type="ECO:0000313" key="3">
    <source>
        <dbReference type="EMBL" id="CAE7673862.1"/>
    </source>
</evidence>
<dbReference type="InterPro" id="IPR002885">
    <property type="entry name" value="PPR_rpt"/>
</dbReference>
<dbReference type="OrthoDB" id="185373at2759"/>
<reference evidence="3" key="1">
    <citation type="submission" date="2021-02" db="EMBL/GenBank/DDBJ databases">
        <authorList>
            <person name="Dougan E. K."/>
            <person name="Rhodes N."/>
            <person name="Thang M."/>
            <person name="Chan C."/>
        </authorList>
    </citation>
    <scope>NUCLEOTIDE SEQUENCE</scope>
</reference>
<dbReference type="Gene3D" id="1.25.40.10">
    <property type="entry name" value="Tetratricopeptide repeat domain"/>
    <property type="match status" value="1"/>
</dbReference>
<evidence type="ECO:0008006" key="5">
    <source>
        <dbReference type="Google" id="ProtNLM"/>
    </source>
</evidence>
<comment type="caution">
    <text evidence="3">The sequence shown here is derived from an EMBL/GenBank/DDBJ whole genome shotgun (WGS) entry which is preliminary data.</text>
</comment>
<dbReference type="NCBIfam" id="TIGR00756">
    <property type="entry name" value="PPR"/>
    <property type="match status" value="1"/>
</dbReference>
<dbReference type="PROSITE" id="PS51375">
    <property type="entry name" value="PPR"/>
    <property type="match status" value="2"/>
</dbReference>
<dbReference type="Pfam" id="PF13812">
    <property type="entry name" value="PPR_3"/>
    <property type="match status" value="2"/>
</dbReference>
<keyword evidence="4" id="KW-1185">Reference proteome</keyword>
<protein>
    <recommendedName>
        <fullName evidence="5">Pentacotripeptide-repeat region of PRORP domain-containing protein</fullName>
    </recommendedName>
</protein>
<name>A0A812WIX3_SYMPI</name>
<dbReference type="Proteomes" id="UP000649617">
    <property type="component" value="Unassembled WGS sequence"/>
</dbReference>
<feature type="repeat" description="PPR" evidence="2">
    <location>
        <begin position="122"/>
        <end position="157"/>
    </location>
</feature>
<dbReference type="EMBL" id="CAJNIZ010043958">
    <property type="protein sequence ID" value="CAE7673862.1"/>
    <property type="molecule type" value="Genomic_DNA"/>
</dbReference>
<evidence type="ECO:0000313" key="4">
    <source>
        <dbReference type="Proteomes" id="UP000649617"/>
    </source>
</evidence>
<proteinExistence type="predicted"/>